<dbReference type="EMBL" id="JACGWN010000009">
    <property type="protein sequence ID" value="KAL0432305.1"/>
    <property type="molecule type" value="Genomic_DNA"/>
</dbReference>
<protein>
    <submittedName>
        <fullName evidence="1">Uncharacterized protein</fullName>
    </submittedName>
</protein>
<comment type="caution">
    <text evidence="1">The sequence shown here is derived from an EMBL/GenBank/DDBJ whole genome shotgun (WGS) entry which is preliminary data.</text>
</comment>
<organism evidence="1">
    <name type="scientific">Sesamum latifolium</name>
    <dbReference type="NCBI Taxonomy" id="2727402"/>
    <lineage>
        <taxon>Eukaryota</taxon>
        <taxon>Viridiplantae</taxon>
        <taxon>Streptophyta</taxon>
        <taxon>Embryophyta</taxon>
        <taxon>Tracheophyta</taxon>
        <taxon>Spermatophyta</taxon>
        <taxon>Magnoliopsida</taxon>
        <taxon>eudicotyledons</taxon>
        <taxon>Gunneridae</taxon>
        <taxon>Pentapetalae</taxon>
        <taxon>asterids</taxon>
        <taxon>lamiids</taxon>
        <taxon>Lamiales</taxon>
        <taxon>Pedaliaceae</taxon>
        <taxon>Sesamum</taxon>
    </lineage>
</organism>
<reference evidence="1" key="2">
    <citation type="journal article" date="2024" name="Plant">
        <title>Genomic evolution and insights into agronomic trait innovations of Sesamum species.</title>
        <authorList>
            <person name="Miao H."/>
            <person name="Wang L."/>
            <person name="Qu L."/>
            <person name="Liu H."/>
            <person name="Sun Y."/>
            <person name="Le M."/>
            <person name="Wang Q."/>
            <person name="Wei S."/>
            <person name="Zheng Y."/>
            <person name="Lin W."/>
            <person name="Duan Y."/>
            <person name="Cao H."/>
            <person name="Xiong S."/>
            <person name="Wang X."/>
            <person name="Wei L."/>
            <person name="Li C."/>
            <person name="Ma Q."/>
            <person name="Ju M."/>
            <person name="Zhao R."/>
            <person name="Li G."/>
            <person name="Mu C."/>
            <person name="Tian Q."/>
            <person name="Mei H."/>
            <person name="Zhang T."/>
            <person name="Gao T."/>
            <person name="Zhang H."/>
        </authorList>
    </citation>
    <scope>NUCLEOTIDE SEQUENCE</scope>
    <source>
        <strain evidence="1">KEN1</strain>
    </source>
</reference>
<dbReference type="AlphaFoldDB" id="A0AAW2VTY1"/>
<reference evidence="1" key="1">
    <citation type="submission" date="2020-06" db="EMBL/GenBank/DDBJ databases">
        <authorList>
            <person name="Li T."/>
            <person name="Hu X."/>
            <person name="Zhang T."/>
            <person name="Song X."/>
            <person name="Zhang H."/>
            <person name="Dai N."/>
            <person name="Sheng W."/>
            <person name="Hou X."/>
            <person name="Wei L."/>
        </authorList>
    </citation>
    <scope>NUCLEOTIDE SEQUENCE</scope>
    <source>
        <strain evidence="1">KEN1</strain>
        <tissue evidence="1">Leaf</tissue>
    </source>
</reference>
<sequence length="112" mass="12044">MLTGAPNLRTRHAANLVPLKPPLHQDLALSFSTHVCHHTLSHFLTFLHVHPVPSPELSAPSHLPEPAGSLQILWGAVRVRGGTNCLCLSADNPYDSSFSGHAMFLGDLLPEG</sequence>
<name>A0AAW2VTY1_9LAMI</name>
<proteinExistence type="predicted"/>
<accession>A0AAW2VTY1</accession>
<evidence type="ECO:0000313" key="1">
    <source>
        <dbReference type="EMBL" id="KAL0432305.1"/>
    </source>
</evidence>
<gene>
    <name evidence="1" type="ORF">Slati_2564800</name>
</gene>